<feature type="compositionally biased region" description="Polar residues" evidence="1">
    <location>
        <begin position="143"/>
        <end position="154"/>
    </location>
</feature>
<keyword evidence="2" id="KW-0472">Membrane</keyword>
<feature type="signal peptide" evidence="3">
    <location>
        <begin position="1"/>
        <end position="17"/>
    </location>
</feature>
<protein>
    <submittedName>
        <fullName evidence="5">Protein quiver</fullName>
    </submittedName>
</protein>
<keyword evidence="2" id="KW-1133">Transmembrane helix</keyword>
<dbReference type="WBParaSite" id="Pan_g6546.t1">
    <property type="protein sequence ID" value="Pan_g6546.t1"/>
    <property type="gene ID" value="Pan_g6546"/>
</dbReference>
<accession>A0A7E4W3X3</accession>
<dbReference type="Proteomes" id="UP000492821">
    <property type="component" value="Unassembled WGS sequence"/>
</dbReference>
<evidence type="ECO:0000313" key="5">
    <source>
        <dbReference type="WBParaSite" id="Pan_g6546.t1"/>
    </source>
</evidence>
<keyword evidence="4" id="KW-1185">Reference proteome</keyword>
<reference evidence="4" key="1">
    <citation type="journal article" date="2013" name="Genetics">
        <title>The draft genome and transcriptome of Panagrellus redivivus are shaped by the harsh demands of a free-living lifestyle.</title>
        <authorList>
            <person name="Srinivasan J."/>
            <person name="Dillman A.R."/>
            <person name="Macchietto M.G."/>
            <person name="Heikkinen L."/>
            <person name="Lakso M."/>
            <person name="Fracchia K.M."/>
            <person name="Antoshechkin I."/>
            <person name="Mortazavi A."/>
            <person name="Wong G."/>
            <person name="Sternberg P.W."/>
        </authorList>
    </citation>
    <scope>NUCLEOTIDE SEQUENCE [LARGE SCALE GENOMIC DNA]</scope>
    <source>
        <strain evidence="4">MT8872</strain>
    </source>
</reference>
<proteinExistence type="predicted"/>
<feature type="chain" id="PRO_5028989123" evidence="3">
    <location>
        <begin position="18"/>
        <end position="195"/>
    </location>
</feature>
<evidence type="ECO:0000256" key="2">
    <source>
        <dbReference type="SAM" id="Phobius"/>
    </source>
</evidence>
<evidence type="ECO:0000256" key="3">
    <source>
        <dbReference type="SAM" id="SignalP"/>
    </source>
</evidence>
<feature type="region of interest" description="Disordered" evidence="1">
    <location>
        <begin position="137"/>
        <end position="157"/>
    </location>
</feature>
<evidence type="ECO:0000256" key="1">
    <source>
        <dbReference type="SAM" id="MobiDB-lite"/>
    </source>
</evidence>
<reference evidence="5" key="2">
    <citation type="submission" date="2020-10" db="UniProtKB">
        <authorList>
            <consortium name="WormBaseParasite"/>
        </authorList>
    </citation>
    <scope>IDENTIFICATION</scope>
</reference>
<sequence>MDCAAFCMMAVAVLVTQQPQDLHCSYCIHLRGLTETCNYDLRDCSQNNPGALLYCLTVNIAQDDDFVRRSMRCISQPQLNATDEFFEAALQQKSCEDFGAAQLCNCSTCPIRKRKPTTTIAPASIFYKFKTTQVLPRRMTPGKTDQSKISNNQTDPHHNIDNLASIKPLQSSNSIHEYAGVGAMAITIIVYFLFS</sequence>
<keyword evidence="2" id="KW-0812">Transmembrane</keyword>
<evidence type="ECO:0000313" key="4">
    <source>
        <dbReference type="Proteomes" id="UP000492821"/>
    </source>
</evidence>
<name>A0A7E4W3X3_PANRE</name>
<feature type="transmembrane region" description="Helical" evidence="2">
    <location>
        <begin position="175"/>
        <end position="194"/>
    </location>
</feature>
<keyword evidence="3" id="KW-0732">Signal</keyword>
<dbReference type="AlphaFoldDB" id="A0A7E4W3X3"/>
<organism evidence="4 5">
    <name type="scientific">Panagrellus redivivus</name>
    <name type="common">Microworm</name>
    <dbReference type="NCBI Taxonomy" id="6233"/>
    <lineage>
        <taxon>Eukaryota</taxon>
        <taxon>Metazoa</taxon>
        <taxon>Ecdysozoa</taxon>
        <taxon>Nematoda</taxon>
        <taxon>Chromadorea</taxon>
        <taxon>Rhabditida</taxon>
        <taxon>Tylenchina</taxon>
        <taxon>Panagrolaimomorpha</taxon>
        <taxon>Panagrolaimoidea</taxon>
        <taxon>Panagrolaimidae</taxon>
        <taxon>Panagrellus</taxon>
    </lineage>
</organism>